<evidence type="ECO:0000256" key="1">
    <source>
        <dbReference type="SAM" id="MobiDB-lite"/>
    </source>
</evidence>
<organism evidence="2 3">
    <name type="scientific">Araneus ventricosus</name>
    <name type="common">Orbweaver spider</name>
    <name type="synonym">Epeira ventricosa</name>
    <dbReference type="NCBI Taxonomy" id="182803"/>
    <lineage>
        <taxon>Eukaryota</taxon>
        <taxon>Metazoa</taxon>
        <taxon>Ecdysozoa</taxon>
        <taxon>Arthropoda</taxon>
        <taxon>Chelicerata</taxon>
        <taxon>Arachnida</taxon>
        <taxon>Araneae</taxon>
        <taxon>Araneomorphae</taxon>
        <taxon>Entelegynae</taxon>
        <taxon>Araneoidea</taxon>
        <taxon>Araneidae</taxon>
        <taxon>Araneus</taxon>
    </lineage>
</organism>
<dbReference type="AlphaFoldDB" id="A0A4Y2DCF0"/>
<evidence type="ECO:0000313" key="2">
    <source>
        <dbReference type="EMBL" id="GBM14351.1"/>
    </source>
</evidence>
<keyword evidence="3" id="KW-1185">Reference proteome</keyword>
<accession>A0A4Y2DCF0</accession>
<evidence type="ECO:0000313" key="3">
    <source>
        <dbReference type="Proteomes" id="UP000499080"/>
    </source>
</evidence>
<sequence>MVWIEVAFHWLSASRDFACSYDIIQKQAKSRDAERPTKFHPRTAVQACLVHVKSFGAKCPPAGVVRKSGKGVSAQVSSSSSELTPH</sequence>
<gene>
    <name evidence="2" type="ORF">AVEN_55343_1</name>
</gene>
<reference evidence="2 3" key="1">
    <citation type="journal article" date="2019" name="Sci. Rep.">
        <title>Orb-weaving spider Araneus ventricosus genome elucidates the spidroin gene catalogue.</title>
        <authorList>
            <person name="Kono N."/>
            <person name="Nakamura H."/>
            <person name="Ohtoshi R."/>
            <person name="Moran D.A.P."/>
            <person name="Shinohara A."/>
            <person name="Yoshida Y."/>
            <person name="Fujiwara M."/>
            <person name="Mori M."/>
            <person name="Tomita M."/>
            <person name="Arakawa K."/>
        </authorList>
    </citation>
    <scope>NUCLEOTIDE SEQUENCE [LARGE SCALE GENOMIC DNA]</scope>
</reference>
<dbReference type="Proteomes" id="UP000499080">
    <property type="component" value="Unassembled WGS sequence"/>
</dbReference>
<proteinExistence type="predicted"/>
<dbReference type="EMBL" id="BGPR01000342">
    <property type="protein sequence ID" value="GBM14351.1"/>
    <property type="molecule type" value="Genomic_DNA"/>
</dbReference>
<feature type="region of interest" description="Disordered" evidence="1">
    <location>
        <begin position="65"/>
        <end position="86"/>
    </location>
</feature>
<protein>
    <submittedName>
        <fullName evidence="2">Uncharacterized protein</fullName>
    </submittedName>
</protein>
<comment type="caution">
    <text evidence="2">The sequence shown here is derived from an EMBL/GenBank/DDBJ whole genome shotgun (WGS) entry which is preliminary data.</text>
</comment>
<name>A0A4Y2DCF0_ARAVE</name>
<feature type="compositionally biased region" description="Low complexity" evidence="1">
    <location>
        <begin position="70"/>
        <end position="86"/>
    </location>
</feature>